<name>A0A4C1Y2K4_EUMVA</name>
<gene>
    <name evidence="2" type="ORF">EVAR_43946_1</name>
</gene>
<feature type="compositionally biased region" description="Basic residues" evidence="1">
    <location>
        <begin position="1"/>
        <end position="10"/>
    </location>
</feature>
<organism evidence="2 3">
    <name type="scientific">Eumeta variegata</name>
    <name type="common">Bagworm moth</name>
    <name type="synonym">Eumeta japonica</name>
    <dbReference type="NCBI Taxonomy" id="151549"/>
    <lineage>
        <taxon>Eukaryota</taxon>
        <taxon>Metazoa</taxon>
        <taxon>Ecdysozoa</taxon>
        <taxon>Arthropoda</taxon>
        <taxon>Hexapoda</taxon>
        <taxon>Insecta</taxon>
        <taxon>Pterygota</taxon>
        <taxon>Neoptera</taxon>
        <taxon>Endopterygota</taxon>
        <taxon>Lepidoptera</taxon>
        <taxon>Glossata</taxon>
        <taxon>Ditrysia</taxon>
        <taxon>Tineoidea</taxon>
        <taxon>Psychidae</taxon>
        <taxon>Oiketicinae</taxon>
        <taxon>Eumeta</taxon>
    </lineage>
</organism>
<dbReference type="EMBL" id="BGZK01001018">
    <property type="protein sequence ID" value="GBP68615.1"/>
    <property type="molecule type" value="Genomic_DNA"/>
</dbReference>
<proteinExistence type="predicted"/>
<evidence type="ECO:0000313" key="2">
    <source>
        <dbReference type="EMBL" id="GBP68615.1"/>
    </source>
</evidence>
<evidence type="ECO:0000256" key="1">
    <source>
        <dbReference type="SAM" id="MobiDB-lite"/>
    </source>
</evidence>
<evidence type="ECO:0000313" key="3">
    <source>
        <dbReference type="Proteomes" id="UP000299102"/>
    </source>
</evidence>
<comment type="caution">
    <text evidence="2">The sequence shown here is derived from an EMBL/GenBank/DDBJ whole genome shotgun (WGS) entry which is preliminary data.</text>
</comment>
<feature type="region of interest" description="Disordered" evidence="1">
    <location>
        <begin position="1"/>
        <end position="24"/>
    </location>
</feature>
<reference evidence="2 3" key="1">
    <citation type="journal article" date="2019" name="Commun. Biol.">
        <title>The bagworm genome reveals a unique fibroin gene that provides high tensile strength.</title>
        <authorList>
            <person name="Kono N."/>
            <person name="Nakamura H."/>
            <person name="Ohtoshi R."/>
            <person name="Tomita M."/>
            <person name="Numata K."/>
            <person name="Arakawa K."/>
        </authorList>
    </citation>
    <scope>NUCLEOTIDE SEQUENCE [LARGE SCALE GENOMIC DNA]</scope>
</reference>
<keyword evidence="3" id="KW-1185">Reference proteome</keyword>
<dbReference type="Proteomes" id="UP000299102">
    <property type="component" value="Unassembled WGS sequence"/>
</dbReference>
<dbReference type="AlphaFoldDB" id="A0A4C1Y2K4"/>
<protein>
    <submittedName>
        <fullName evidence="2">Uncharacterized protein</fullName>
    </submittedName>
</protein>
<sequence length="129" mass="13740">MVTTRARRPRSQSFGADAAGERDRGRSCAGAAAGATPAAMFNSGALFPSIHTRTLCIWLLGMLAIVAGSGNPVAKRGAAPRSSMRRAGPLRRFAPAFRERSARRSPPPAPPRRRLLRTSAKDSSLSLRT</sequence>
<accession>A0A4C1Y2K4</accession>
<feature type="region of interest" description="Disordered" evidence="1">
    <location>
        <begin position="71"/>
        <end position="129"/>
    </location>
</feature>